<evidence type="ECO:0000256" key="7">
    <source>
        <dbReference type="SAM" id="Phobius"/>
    </source>
</evidence>
<gene>
    <name evidence="9" type="ORF">BE221DRAFT_205362</name>
</gene>
<dbReference type="InterPro" id="IPR021109">
    <property type="entry name" value="Peptidase_aspartic_dom_sf"/>
</dbReference>
<dbReference type="PROSITE" id="PS00141">
    <property type="entry name" value="ASP_PROTEASE"/>
    <property type="match status" value="1"/>
</dbReference>
<comment type="subcellular location">
    <subcellularLocation>
        <location evidence="5">Endomembrane system</location>
        <topology evidence="5">Single-pass type I membrane protein</topology>
    </subcellularLocation>
</comment>
<evidence type="ECO:0000256" key="6">
    <source>
        <dbReference type="PIRSR" id="PIRSR601461-1"/>
    </source>
</evidence>
<dbReference type="Gene3D" id="2.40.70.10">
    <property type="entry name" value="Acid Proteases"/>
    <property type="match status" value="2"/>
</dbReference>
<dbReference type="InterPro" id="IPR034161">
    <property type="entry name" value="Pepsin-like_plant"/>
</dbReference>
<keyword evidence="4" id="KW-0378">Hydrolase</keyword>
<dbReference type="Proteomes" id="UP000195557">
    <property type="component" value="Unassembled WGS sequence"/>
</dbReference>
<evidence type="ECO:0000256" key="5">
    <source>
        <dbReference type="ARBA" id="ARBA00046288"/>
    </source>
</evidence>
<dbReference type="PANTHER" id="PTHR13683:SF375">
    <property type="entry name" value="PEPTIDASE A1 DOMAIN-CONTAINING PROTEIN"/>
    <property type="match status" value="1"/>
</dbReference>
<dbReference type="eggNOG" id="KOG1339">
    <property type="taxonomic scope" value="Eukaryota"/>
</dbReference>
<accession>A0A1Y5IHT9</accession>
<feature type="active site" evidence="6">
    <location>
        <position position="58"/>
    </location>
</feature>
<feature type="domain" description="Peptidase A1" evidence="8">
    <location>
        <begin position="42"/>
        <end position="397"/>
    </location>
</feature>
<dbReference type="Pfam" id="PF00026">
    <property type="entry name" value="Asp"/>
    <property type="match status" value="1"/>
</dbReference>
<dbReference type="EMBL" id="KZ155782">
    <property type="protein sequence ID" value="OUS46652.1"/>
    <property type="molecule type" value="Genomic_DNA"/>
</dbReference>
<comment type="similarity">
    <text evidence="1">Belongs to the peptidase A1 family.</text>
</comment>
<evidence type="ECO:0000256" key="3">
    <source>
        <dbReference type="ARBA" id="ARBA00022729"/>
    </source>
</evidence>
<dbReference type="InterPro" id="IPR001969">
    <property type="entry name" value="Aspartic_peptidase_AS"/>
</dbReference>
<dbReference type="SUPFAM" id="SSF50630">
    <property type="entry name" value="Acid proteases"/>
    <property type="match status" value="1"/>
</dbReference>
<protein>
    <submittedName>
        <fullName evidence="9">Aspartyl protease</fullName>
    </submittedName>
</protein>
<organism evidence="9">
    <name type="scientific">Ostreococcus tauri</name>
    <name type="common">Marine green alga</name>
    <dbReference type="NCBI Taxonomy" id="70448"/>
    <lineage>
        <taxon>Eukaryota</taxon>
        <taxon>Viridiplantae</taxon>
        <taxon>Chlorophyta</taxon>
        <taxon>Mamiellophyceae</taxon>
        <taxon>Mamiellales</taxon>
        <taxon>Bathycoccaceae</taxon>
        <taxon>Ostreococcus</taxon>
    </lineage>
</organism>
<keyword evidence="2 9" id="KW-0645">Protease</keyword>
<dbReference type="CDD" id="cd05476">
    <property type="entry name" value="pepsin_A_like_plant"/>
    <property type="match status" value="1"/>
</dbReference>
<dbReference type="GO" id="GO:0004190">
    <property type="term" value="F:aspartic-type endopeptidase activity"/>
    <property type="evidence" value="ECO:0007669"/>
    <property type="project" value="InterPro"/>
</dbReference>
<dbReference type="AlphaFoldDB" id="A0A1Y5IHT9"/>
<proteinExistence type="inferred from homology"/>
<sequence length="475" mass="52489">MGRKSGHRDDRGRRLASTSDATPIRAYGAGLVNAHGEGHEFYLSTTMAGGQVFDLLVDTGSPLTYLACWPASREFVDYCGVHEHPYYDARVSDDFRFLNATTNAEDDAYCRRASSWFILDDESGACGFEIGYMDNSTAIGLMAEDVMTVGDELAGAKMIFGCGCLVKANGEADRHDGMAGFGRGETTFHTQLARTGVIDADVFGFCSEGAGTNTAMLSLGRYDFGRDLSPLSWTRMLGDDELAVRTMSWKLGAKIIAGSTNVYTVLDSGTTLVMLPPVMYGNFMKELLDRIVDLNATYSDVLVFEDYSFSTFCFYSESGALTNEIIRDVLPKLTITYDPDIALVLPPENYLFSSWIVPREHCIGIMEGAEGQIILGQQTLRNTFVEYDLENERIGLAVTHCENLREKHAPDGPTRDPWRFVAVVFILLFSTSVVGTAVLVAWHHKRRAGKEFTWRVLDDAELLDPEIELSDVARA</sequence>
<dbReference type="InterPro" id="IPR033121">
    <property type="entry name" value="PEPTIDASE_A1"/>
</dbReference>
<dbReference type="PANTHER" id="PTHR13683">
    <property type="entry name" value="ASPARTYL PROTEASES"/>
    <property type="match status" value="1"/>
</dbReference>
<keyword evidence="7" id="KW-1133">Transmembrane helix</keyword>
<evidence type="ECO:0000256" key="4">
    <source>
        <dbReference type="ARBA" id="ARBA00022801"/>
    </source>
</evidence>
<keyword evidence="3" id="KW-0732">Signal</keyword>
<evidence type="ECO:0000256" key="2">
    <source>
        <dbReference type="ARBA" id="ARBA00022670"/>
    </source>
</evidence>
<dbReference type="InterPro" id="IPR001461">
    <property type="entry name" value="Aspartic_peptidase_A1"/>
</dbReference>
<dbReference type="PROSITE" id="PS51767">
    <property type="entry name" value="PEPTIDASE_A1"/>
    <property type="match status" value="1"/>
</dbReference>
<evidence type="ECO:0000256" key="1">
    <source>
        <dbReference type="ARBA" id="ARBA00007447"/>
    </source>
</evidence>
<name>A0A1Y5IHT9_OSTTA</name>
<reference evidence="9" key="1">
    <citation type="submission" date="2017-04" db="EMBL/GenBank/DDBJ databases">
        <title>Population genomics of picophytoplankton unveils novel chromosome hypervariability.</title>
        <authorList>
            <consortium name="DOE Joint Genome Institute"/>
            <person name="Blanc-Mathieu R."/>
            <person name="Krasovec M."/>
            <person name="Hebrard M."/>
            <person name="Yau S."/>
            <person name="Desgranges E."/>
            <person name="Martin J."/>
            <person name="Schackwitz W."/>
            <person name="Kuo A."/>
            <person name="Salin G."/>
            <person name="Donnadieu C."/>
            <person name="Desdevises Y."/>
            <person name="Sanchez-Ferandin S."/>
            <person name="Moreau H."/>
            <person name="Rivals E."/>
            <person name="Grigoriev I.V."/>
            <person name="Grimsley N."/>
            <person name="Eyre-Walker A."/>
            <person name="Piganeau G."/>
        </authorList>
    </citation>
    <scope>NUCLEOTIDE SEQUENCE [LARGE SCALE GENOMIC DNA]</scope>
    <source>
        <strain evidence="9">RCC 1115</strain>
    </source>
</reference>
<feature type="transmembrane region" description="Helical" evidence="7">
    <location>
        <begin position="418"/>
        <end position="442"/>
    </location>
</feature>
<evidence type="ECO:0000313" key="9">
    <source>
        <dbReference type="EMBL" id="OUS46652.1"/>
    </source>
</evidence>
<keyword evidence="7" id="KW-0812">Transmembrane</keyword>
<evidence type="ECO:0000259" key="8">
    <source>
        <dbReference type="PROSITE" id="PS51767"/>
    </source>
</evidence>
<feature type="active site" evidence="6">
    <location>
        <position position="267"/>
    </location>
</feature>
<keyword evidence="7" id="KW-0472">Membrane</keyword>
<dbReference type="GO" id="GO:0006508">
    <property type="term" value="P:proteolysis"/>
    <property type="evidence" value="ECO:0007669"/>
    <property type="project" value="UniProtKB-KW"/>
</dbReference>
<dbReference type="GO" id="GO:0012505">
    <property type="term" value="C:endomembrane system"/>
    <property type="evidence" value="ECO:0007669"/>
    <property type="project" value="UniProtKB-SubCell"/>
</dbReference>